<evidence type="ECO:0000313" key="2">
    <source>
        <dbReference type="EMBL" id="KKK63367.1"/>
    </source>
</evidence>
<name>A0A0F8X2S1_9ZZZZ</name>
<feature type="non-terminal residue" evidence="2">
    <location>
        <position position="1"/>
    </location>
</feature>
<keyword evidence="1" id="KW-0812">Transmembrane</keyword>
<evidence type="ECO:0000256" key="1">
    <source>
        <dbReference type="SAM" id="Phobius"/>
    </source>
</evidence>
<reference evidence="2" key="1">
    <citation type="journal article" date="2015" name="Nature">
        <title>Complex archaea that bridge the gap between prokaryotes and eukaryotes.</title>
        <authorList>
            <person name="Spang A."/>
            <person name="Saw J.H."/>
            <person name="Jorgensen S.L."/>
            <person name="Zaremba-Niedzwiedzka K."/>
            <person name="Martijn J."/>
            <person name="Lind A.E."/>
            <person name="van Eijk R."/>
            <person name="Schleper C."/>
            <person name="Guy L."/>
            <person name="Ettema T.J."/>
        </authorList>
    </citation>
    <scope>NUCLEOTIDE SEQUENCE</scope>
</reference>
<dbReference type="EMBL" id="LAZR01061548">
    <property type="protein sequence ID" value="KKK63367.1"/>
    <property type="molecule type" value="Genomic_DNA"/>
</dbReference>
<comment type="caution">
    <text evidence="2">The sequence shown here is derived from an EMBL/GenBank/DDBJ whole genome shotgun (WGS) entry which is preliminary data.</text>
</comment>
<proteinExistence type="predicted"/>
<accession>A0A0F8X2S1</accession>
<protein>
    <submittedName>
        <fullName evidence="2">Uncharacterized protein</fullName>
    </submittedName>
</protein>
<organism evidence="2">
    <name type="scientific">marine sediment metagenome</name>
    <dbReference type="NCBI Taxonomy" id="412755"/>
    <lineage>
        <taxon>unclassified sequences</taxon>
        <taxon>metagenomes</taxon>
        <taxon>ecological metagenomes</taxon>
    </lineage>
</organism>
<gene>
    <name evidence="2" type="ORF">LCGC14_2994990</name>
</gene>
<feature type="transmembrane region" description="Helical" evidence="1">
    <location>
        <begin position="24"/>
        <end position="42"/>
    </location>
</feature>
<sequence length="139" mass="15499">LLLLVVCVLGSGYVIEALDGKMHFGLLAIAVVIAGWLLAMVLTSKSVSHTEIYPIQTFEQNGQTYQVYLNDDDKVTNLTEKFGRLFSEGSVLKETLLQRWHLGCYCLMGEIGSREVWIPTENGEMVKFPNTVSISRDGK</sequence>
<dbReference type="AlphaFoldDB" id="A0A0F8X2S1"/>
<keyword evidence="1" id="KW-0472">Membrane</keyword>
<keyword evidence="1" id="KW-1133">Transmembrane helix</keyword>